<dbReference type="HAMAP" id="MF_00580">
    <property type="entry name" value="CH10"/>
    <property type="match status" value="1"/>
</dbReference>
<dbReference type="InterPro" id="IPR020818">
    <property type="entry name" value="Chaperonin_GroES"/>
</dbReference>
<dbReference type="InterPro" id="IPR037124">
    <property type="entry name" value="Chaperonin_GroES_sf"/>
</dbReference>
<protein>
    <recommendedName>
        <fullName evidence="3">Co-chaperonin GroES</fullName>
    </recommendedName>
    <alternativeName>
        <fullName evidence="3">10 kDa chaperonin</fullName>
    </alternativeName>
    <alternativeName>
        <fullName evidence="3">Chaperonin-10</fullName>
        <shortName evidence="3">Cpn10</shortName>
    </alternativeName>
</protein>
<sequence>MKSLIPAPDRCHLVFQLSVFRVLRSDRQPGDGLETCQGVPIWHWPEPHTATYPVYPVSVPGSTSLLCSLNKLNVRRHTFMKIRPLHDRVVVRRKEEETKTAGGIILSGAAKEKPNQGEVVAVGNGRVLTSGELRPLDVKVGDTVVFGKYAGSDTITINGEELVILNESDIKAVLE</sequence>
<dbReference type="SUPFAM" id="SSF50129">
    <property type="entry name" value="GroES-like"/>
    <property type="match status" value="1"/>
</dbReference>
<evidence type="ECO:0000256" key="4">
    <source>
        <dbReference type="RuleBase" id="RU000535"/>
    </source>
</evidence>
<dbReference type="STRING" id="498211.CJA_2647"/>
<dbReference type="eggNOG" id="COG0234">
    <property type="taxonomic scope" value="Bacteria"/>
</dbReference>
<dbReference type="EMBL" id="CP000934">
    <property type="protein sequence ID" value="ACE84197.1"/>
    <property type="molecule type" value="Genomic_DNA"/>
</dbReference>
<dbReference type="NCBIfam" id="NF001527">
    <property type="entry name" value="PRK00364.1-2"/>
    <property type="match status" value="1"/>
</dbReference>
<comment type="similarity">
    <text evidence="1 3 4">Belongs to the GroES chaperonin family.</text>
</comment>
<evidence type="ECO:0000256" key="2">
    <source>
        <dbReference type="ARBA" id="ARBA00023186"/>
    </source>
</evidence>
<dbReference type="NCBIfam" id="NF001531">
    <property type="entry name" value="PRK00364.2-2"/>
    <property type="match status" value="1"/>
</dbReference>
<dbReference type="FunFam" id="2.30.33.40:FF:000001">
    <property type="entry name" value="10 kDa chaperonin"/>
    <property type="match status" value="1"/>
</dbReference>
<dbReference type="GO" id="GO:0005737">
    <property type="term" value="C:cytoplasm"/>
    <property type="evidence" value="ECO:0007669"/>
    <property type="project" value="UniProtKB-SubCell"/>
</dbReference>
<name>B3PLM7_CELJU</name>
<dbReference type="HOGENOM" id="CLU_1529916_0_0_6"/>
<keyword evidence="6" id="KW-1185">Reference proteome</keyword>
<comment type="function">
    <text evidence="3 4">Together with the chaperonin GroEL, plays an essential role in assisting protein folding. The GroEL-GroES system forms a nano-cage that allows encapsulation of the non-native substrate proteins and provides a physical environment optimized to promote and accelerate protein folding. GroES binds to the apical surface of the GroEL ring, thereby capping the opening of the GroEL channel.</text>
</comment>
<dbReference type="PRINTS" id="PR00297">
    <property type="entry name" value="CHAPERONIN10"/>
</dbReference>
<keyword evidence="3" id="KW-0963">Cytoplasm</keyword>
<dbReference type="PANTHER" id="PTHR10772">
    <property type="entry name" value="10 KDA HEAT SHOCK PROTEIN"/>
    <property type="match status" value="1"/>
</dbReference>
<dbReference type="PANTHER" id="PTHR10772:SF58">
    <property type="entry name" value="CO-CHAPERONIN GROES"/>
    <property type="match status" value="1"/>
</dbReference>
<evidence type="ECO:0000313" key="6">
    <source>
        <dbReference type="Proteomes" id="UP000001036"/>
    </source>
</evidence>
<evidence type="ECO:0000256" key="3">
    <source>
        <dbReference type="HAMAP-Rule" id="MF_00580"/>
    </source>
</evidence>
<dbReference type="GO" id="GO:0005524">
    <property type="term" value="F:ATP binding"/>
    <property type="evidence" value="ECO:0007669"/>
    <property type="project" value="InterPro"/>
</dbReference>
<accession>B3PLM7</accession>
<dbReference type="PROSITE" id="PS00681">
    <property type="entry name" value="CHAPERONINS_CPN10"/>
    <property type="match status" value="1"/>
</dbReference>
<proteinExistence type="inferred from homology"/>
<keyword evidence="2 3" id="KW-0143">Chaperone</keyword>
<evidence type="ECO:0000313" key="5">
    <source>
        <dbReference type="EMBL" id="ACE84197.1"/>
    </source>
</evidence>
<organism evidence="5 6">
    <name type="scientific">Cellvibrio japonicus (strain Ueda107)</name>
    <name type="common">Pseudomonas fluorescens subsp. cellulosa</name>
    <dbReference type="NCBI Taxonomy" id="498211"/>
    <lineage>
        <taxon>Bacteria</taxon>
        <taxon>Pseudomonadati</taxon>
        <taxon>Pseudomonadota</taxon>
        <taxon>Gammaproteobacteria</taxon>
        <taxon>Cellvibrionales</taxon>
        <taxon>Cellvibrionaceae</taxon>
        <taxon>Cellvibrio</taxon>
    </lineage>
</organism>
<comment type="subunit">
    <text evidence="3">Heptamer of 7 subunits arranged in a ring. Interacts with the chaperonin GroEL.</text>
</comment>
<dbReference type="Gene3D" id="2.30.33.40">
    <property type="entry name" value="GroES chaperonin"/>
    <property type="match status" value="1"/>
</dbReference>
<dbReference type="Proteomes" id="UP000001036">
    <property type="component" value="Chromosome"/>
</dbReference>
<dbReference type="GO" id="GO:0051087">
    <property type="term" value="F:protein-folding chaperone binding"/>
    <property type="evidence" value="ECO:0007669"/>
    <property type="project" value="TreeGrafter"/>
</dbReference>
<dbReference type="GO" id="GO:0051082">
    <property type="term" value="F:unfolded protein binding"/>
    <property type="evidence" value="ECO:0007669"/>
    <property type="project" value="TreeGrafter"/>
</dbReference>
<dbReference type="CDD" id="cd00320">
    <property type="entry name" value="cpn10"/>
    <property type="match status" value="1"/>
</dbReference>
<dbReference type="SMART" id="SM00883">
    <property type="entry name" value="Cpn10"/>
    <property type="match status" value="1"/>
</dbReference>
<dbReference type="InterPro" id="IPR018369">
    <property type="entry name" value="Chaprnonin_Cpn10_CS"/>
</dbReference>
<gene>
    <name evidence="3 5" type="primary">groES</name>
    <name evidence="3" type="synonym">groS</name>
    <name evidence="5" type="ordered locus">CJA_2647</name>
</gene>
<evidence type="ECO:0000256" key="1">
    <source>
        <dbReference type="ARBA" id="ARBA00006975"/>
    </source>
</evidence>
<comment type="subcellular location">
    <subcellularLocation>
        <location evidence="3">Cytoplasm</location>
    </subcellularLocation>
</comment>
<dbReference type="NCBIfam" id="NF001533">
    <property type="entry name" value="PRK00364.2-4"/>
    <property type="match status" value="1"/>
</dbReference>
<dbReference type="GO" id="GO:0044183">
    <property type="term" value="F:protein folding chaperone"/>
    <property type="evidence" value="ECO:0007669"/>
    <property type="project" value="InterPro"/>
</dbReference>
<dbReference type="InterPro" id="IPR011032">
    <property type="entry name" value="GroES-like_sf"/>
</dbReference>
<dbReference type="GO" id="GO:0046872">
    <property type="term" value="F:metal ion binding"/>
    <property type="evidence" value="ECO:0007669"/>
    <property type="project" value="TreeGrafter"/>
</dbReference>
<dbReference type="KEGG" id="cja:CJA_2647"/>
<reference evidence="5 6" key="1">
    <citation type="journal article" date="2008" name="J. Bacteriol.">
        <title>Insights into plant cell wall degradation from the genome sequence of the soil bacterium Cellvibrio japonicus.</title>
        <authorList>
            <person name="Deboy R.T."/>
            <person name="Mongodin E.F."/>
            <person name="Fouts D.E."/>
            <person name="Tailford L.E."/>
            <person name="Khouri H."/>
            <person name="Emerson J.B."/>
            <person name="Mohamoud Y."/>
            <person name="Watkins K."/>
            <person name="Henrissat B."/>
            <person name="Gilbert H.J."/>
            <person name="Nelson K.E."/>
        </authorList>
    </citation>
    <scope>NUCLEOTIDE SEQUENCE [LARGE SCALE GENOMIC DNA]</scope>
    <source>
        <strain evidence="5 6">Ueda107</strain>
    </source>
</reference>
<dbReference type="AlphaFoldDB" id="B3PLM7"/>
<dbReference type="Pfam" id="PF00166">
    <property type="entry name" value="Cpn10"/>
    <property type="match status" value="1"/>
</dbReference>